<proteinExistence type="predicted"/>
<dbReference type="Proteomes" id="UP000499080">
    <property type="component" value="Unassembled WGS sequence"/>
</dbReference>
<accession>A0A4Y2A3U7</accession>
<protein>
    <submittedName>
        <fullName evidence="1">Uncharacterized protein</fullName>
    </submittedName>
</protein>
<gene>
    <name evidence="1" type="ORF">AVEN_230999_1</name>
</gene>
<organism evidence="1 2">
    <name type="scientific">Araneus ventricosus</name>
    <name type="common">Orbweaver spider</name>
    <name type="synonym">Epeira ventricosa</name>
    <dbReference type="NCBI Taxonomy" id="182803"/>
    <lineage>
        <taxon>Eukaryota</taxon>
        <taxon>Metazoa</taxon>
        <taxon>Ecdysozoa</taxon>
        <taxon>Arthropoda</taxon>
        <taxon>Chelicerata</taxon>
        <taxon>Arachnida</taxon>
        <taxon>Araneae</taxon>
        <taxon>Araneomorphae</taxon>
        <taxon>Entelegynae</taxon>
        <taxon>Araneoidea</taxon>
        <taxon>Araneidae</taxon>
        <taxon>Araneus</taxon>
    </lineage>
</organism>
<name>A0A4Y2A3U7_ARAVE</name>
<sequence length="123" mass="14073">MISLSLLYSKIILIILFFACKFKPKFLKPKKGSFEAIQIYGKNGVAVSLMVRSQLRDRRVLDCTKDPQCVWPWCTSKIKRPLSGVVWMGRSLLRCHPRHLLTVQKLDLCSKIVLVLLQNGTSI</sequence>
<reference evidence="1 2" key="1">
    <citation type="journal article" date="2019" name="Sci. Rep.">
        <title>Orb-weaving spider Araneus ventricosus genome elucidates the spidroin gene catalogue.</title>
        <authorList>
            <person name="Kono N."/>
            <person name="Nakamura H."/>
            <person name="Ohtoshi R."/>
            <person name="Moran D.A.P."/>
            <person name="Shinohara A."/>
            <person name="Yoshida Y."/>
            <person name="Fujiwara M."/>
            <person name="Mori M."/>
            <person name="Tomita M."/>
            <person name="Arakawa K."/>
        </authorList>
    </citation>
    <scope>NUCLEOTIDE SEQUENCE [LARGE SCALE GENOMIC DNA]</scope>
</reference>
<evidence type="ECO:0000313" key="1">
    <source>
        <dbReference type="EMBL" id="GBL74099.1"/>
    </source>
</evidence>
<keyword evidence="2" id="KW-1185">Reference proteome</keyword>
<dbReference type="EMBL" id="BGPR01000004">
    <property type="protein sequence ID" value="GBL74099.1"/>
    <property type="molecule type" value="Genomic_DNA"/>
</dbReference>
<dbReference type="AlphaFoldDB" id="A0A4Y2A3U7"/>
<evidence type="ECO:0000313" key="2">
    <source>
        <dbReference type="Proteomes" id="UP000499080"/>
    </source>
</evidence>
<comment type="caution">
    <text evidence="1">The sequence shown here is derived from an EMBL/GenBank/DDBJ whole genome shotgun (WGS) entry which is preliminary data.</text>
</comment>